<reference evidence="2 3" key="1">
    <citation type="submission" date="2016-01" db="EMBL/GenBank/DDBJ databases">
        <authorList>
            <person name="Peeters C."/>
        </authorList>
    </citation>
    <scope>NUCLEOTIDE SEQUENCE [LARGE SCALE GENOMIC DNA]</scope>
    <source>
        <strain evidence="2">LMG 29315</strain>
    </source>
</reference>
<dbReference type="InterPro" id="IPR058087">
    <property type="entry name" value="XAC2610_dom"/>
</dbReference>
<proteinExistence type="predicted"/>
<evidence type="ECO:0000313" key="2">
    <source>
        <dbReference type="EMBL" id="SAL29576.1"/>
    </source>
</evidence>
<keyword evidence="1" id="KW-0812">Transmembrane</keyword>
<accession>A0A658QWV7</accession>
<keyword evidence="1" id="KW-1133">Transmembrane helix</keyword>
<evidence type="ECO:0000313" key="3">
    <source>
        <dbReference type="Proteomes" id="UP000198263"/>
    </source>
</evidence>
<sequence length="224" mass="26003">MRHMLFHLKHNNLNSSSVGLLVTLRVMHANRKSLRSERFMGRLVLLVIFLIVARLLYEPVWARTRMPKIAIVRDAVKITTPTGRLQTIKLSNDAQQGDIKFEDMNFDGRTDIKILRERGANQEFYSIYLYSKSGDYYEFNKEMSDLPCVEADGRTKEVIGACFHQSACGNWEEHYSVDAKNKIHLVERARTYCSPTGESYEYVDRCRKGRRTSSKLKEIKEDAK</sequence>
<dbReference type="NCBIfam" id="NF047539">
    <property type="entry name" value="XAC2610_fam"/>
    <property type="match status" value="1"/>
</dbReference>
<dbReference type="AlphaFoldDB" id="A0A658QWV7"/>
<protein>
    <submittedName>
        <fullName evidence="2">Uncharacterized protein</fullName>
    </submittedName>
</protein>
<feature type="transmembrane region" description="Helical" evidence="1">
    <location>
        <begin position="39"/>
        <end position="57"/>
    </location>
</feature>
<comment type="caution">
    <text evidence="2">The sequence shown here is derived from an EMBL/GenBank/DDBJ whole genome shotgun (WGS) entry which is preliminary data.</text>
</comment>
<gene>
    <name evidence="2" type="ORF">AWB72_02493</name>
</gene>
<dbReference type="Proteomes" id="UP000198263">
    <property type="component" value="Unassembled WGS sequence"/>
</dbReference>
<dbReference type="EMBL" id="FCNV02000003">
    <property type="protein sequence ID" value="SAL29576.1"/>
    <property type="molecule type" value="Genomic_DNA"/>
</dbReference>
<organism evidence="2 3">
    <name type="scientific">Caballeronia concitans</name>
    <dbReference type="NCBI Taxonomy" id="1777133"/>
    <lineage>
        <taxon>Bacteria</taxon>
        <taxon>Pseudomonadati</taxon>
        <taxon>Pseudomonadota</taxon>
        <taxon>Betaproteobacteria</taxon>
        <taxon>Burkholderiales</taxon>
        <taxon>Burkholderiaceae</taxon>
        <taxon>Caballeronia</taxon>
    </lineage>
</organism>
<name>A0A658QWV7_9BURK</name>
<evidence type="ECO:0000256" key="1">
    <source>
        <dbReference type="SAM" id="Phobius"/>
    </source>
</evidence>
<keyword evidence="1" id="KW-0472">Membrane</keyword>
<keyword evidence="3" id="KW-1185">Reference proteome</keyword>